<comment type="caution">
    <text evidence="3">The sequence shown here is derived from an EMBL/GenBank/DDBJ whole genome shotgun (WGS) entry which is preliminary data.</text>
</comment>
<dbReference type="Gene3D" id="3.40.220.10">
    <property type="entry name" value="Leucine Aminopeptidase, subunit E, domain 1"/>
    <property type="match status" value="1"/>
</dbReference>
<dbReference type="InterPro" id="IPR043472">
    <property type="entry name" value="Macro_dom-like"/>
</dbReference>
<dbReference type="Pfam" id="PF10021">
    <property type="entry name" value="PARG_cat_microb"/>
    <property type="match status" value="1"/>
</dbReference>
<protein>
    <recommendedName>
        <fullName evidence="2">Microbial-type PARG catalytic domain-containing protein</fullName>
    </recommendedName>
</protein>
<organism evidence="3 4">
    <name type="scientific">Aspergillus pseudoustus</name>
    <dbReference type="NCBI Taxonomy" id="1810923"/>
    <lineage>
        <taxon>Eukaryota</taxon>
        <taxon>Fungi</taxon>
        <taxon>Dikarya</taxon>
        <taxon>Ascomycota</taxon>
        <taxon>Pezizomycotina</taxon>
        <taxon>Eurotiomycetes</taxon>
        <taxon>Eurotiomycetidae</taxon>
        <taxon>Eurotiales</taxon>
        <taxon>Aspergillaceae</taxon>
        <taxon>Aspergillus</taxon>
        <taxon>Aspergillus subgen. Nidulantes</taxon>
    </lineage>
</organism>
<reference evidence="3 4" key="1">
    <citation type="submission" date="2024-07" db="EMBL/GenBank/DDBJ databases">
        <title>Section-level genome sequencing and comparative genomics of Aspergillus sections Usti and Cavernicolus.</title>
        <authorList>
            <consortium name="Lawrence Berkeley National Laboratory"/>
            <person name="Nybo J.L."/>
            <person name="Vesth T.C."/>
            <person name="Theobald S."/>
            <person name="Frisvad J.C."/>
            <person name="Larsen T.O."/>
            <person name="Kjaerboelling I."/>
            <person name="Rothschild-Mancinelli K."/>
            <person name="Lyhne E.K."/>
            <person name="Kogle M.E."/>
            <person name="Barry K."/>
            <person name="Clum A."/>
            <person name="Na H."/>
            <person name="Ledsgaard L."/>
            <person name="Lin J."/>
            <person name="Lipzen A."/>
            <person name="Kuo A."/>
            <person name="Riley R."/>
            <person name="Mondo S."/>
            <person name="Labutti K."/>
            <person name="Haridas S."/>
            <person name="Pangalinan J."/>
            <person name="Salamov A.A."/>
            <person name="Simmons B.A."/>
            <person name="Magnuson J.K."/>
            <person name="Chen J."/>
            <person name="Drula E."/>
            <person name="Henrissat B."/>
            <person name="Wiebenga A."/>
            <person name="Lubbers R.J."/>
            <person name="Gomes A.C."/>
            <person name="Makela M.R."/>
            <person name="Stajich J."/>
            <person name="Grigoriev I.V."/>
            <person name="Mortensen U.H."/>
            <person name="De Vries R.P."/>
            <person name="Baker S.E."/>
            <person name="Andersen M.R."/>
        </authorList>
    </citation>
    <scope>NUCLEOTIDE SEQUENCE [LARGE SCALE GENOMIC DNA]</scope>
    <source>
        <strain evidence="3 4">CBS 123904</strain>
    </source>
</reference>
<feature type="domain" description="Microbial-type PARG catalytic" evidence="2">
    <location>
        <begin position="96"/>
        <end position="199"/>
    </location>
</feature>
<feature type="region of interest" description="Disordered" evidence="1">
    <location>
        <begin position="14"/>
        <end position="61"/>
    </location>
</feature>
<keyword evidence="4" id="KW-1185">Reference proteome</keyword>
<feature type="compositionally biased region" description="Basic and acidic residues" evidence="1">
    <location>
        <begin position="44"/>
        <end position="61"/>
    </location>
</feature>
<gene>
    <name evidence="3" type="ORF">BJY01DRAFT_260949</name>
</gene>
<dbReference type="EMBL" id="JBFXLU010000031">
    <property type="protein sequence ID" value="KAL2851167.1"/>
    <property type="molecule type" value="Genomic_DNA"/>
</dbReference>
<sequence>MSMLWDLVEAVIPRSQPSQNAAPPHRSYSHRHQHQHQHRHRHHRDQDDEAARRRDALRETAQETQDVLPELLHRLNRADEARQSRKLGFNSLRALHPNNCPRFATPATIKVINDDTLNVAVRLAHSARAHSPNPSHRDDRPIIINFASHKKPGGGWLNGAMAQEESICYRSSLALSLHRRYYPLALEECIHSPYVLVMRGDLASGHPLLASPTNPPENLPVVSAITVAALYRPALRTLVLRDPNPNPYPNSHPQRHHRGSSHGSRSHHSSPSPSPSPAPSRRRTQLIFARDKDRNLTKDKMRQSLRIAAMNGHGMLVLGALGCGVYANPPGEVANCWLEVLREPEFRGNWWREVCFAVYDPKNEGNFAVFEKVLAGKKV</sequence>
<feature type="compositionally biased region" description="Basic residues" evidence="1">
    <location>
        <begin position="253"/>
        <end position="268"/>
    </location>
</feature>
<dbReference type="PANTHER" id="PTHR35596:SF1">
    <property type="entry name" value="MICROBIAL-TYPE PARG CATALYTIC DOMAIN-CONTAINING PROTEIN"/>
    <property type="match status" value="1"/>
</dbReference>
<dbReference type="InterPro" id="IPR019261">
    <property type="entry name" value="PARG_cat_microbial"/>
</dbReference>
<feature type="compositionally biased region" description="Basic residues" evidence="1">
    <location>
        <begin position="27"/>
        <end position="43"/>
    </location>
</feature>
<evidence type="ECO:0000313" key="4">
    <source>
        <dbReference type="Proteomes" id="UP001610446"/>
    </source>
</evidence>
<evidence type="ECO:0000259" key="2">
    <source>
        <dbReference type="Pfam" id="PF10021"/>
    </source>
</evidence>
<name>A0ABR4KFW9_9EURO</name>
<proteinExistence type="predicted"/>
<feature type="region of interest" description="Disordered" evidence="1">
    <location>
        <begin position="241"/>
        <end position="282"/>
    </location>
</feature>
<evidence type="ECO:0000313" key="3">
    <source>
        <dbReference type="EMBL" id="KAL2851167.1"/>
    </source>
</evidence>
<dbReference type="PANTHER" id="PTHR35596">
    <property type="entry name" value="DUF2263 DOMAIN-CONTAINING PROTEIN"/>
    <property type="match status" value="1"/>
</dbReference>
<dbReference type="Proteomes" id="UP001610446">
    <property type="component" value="Unassembled WGS sequence"/>
</dbReference>
<accession>A0ABR4KFW9</accession>
<dbReference type="SUPFAM" id="SSF52949">
    <property type="entry name" value="Macro domain-like"/>
    <property type="match status" value="1"/>
</dbReference>
<evidence type="ECO:0000256" key="1">
    <source>
        <dbReference type="SAM" id="MobiDB-lite"/>
    </source>
</evidence>